<dbReference type="Proteomes" id="UP000199063">
    <property type="component" value="Unassembled WGS sequence"/>
</dbReference>
<evidence type="ECO:0000313" key="2">
    <source>
        <dbReference type="EMBL" id="SDM76270.1"/>
    </source>
</evidence>
<feature type="region of interest" description="Disordered" evidence="1">
    <location>
        <begin position="32"/>
        <end position="67"/>
    </location>
</feature>
<dbReference type="EMBL" id="FNHI01000013">
    <property type="protein sequence ID" value="SDM76270.1"/>
    <property type="molecule type" value="Genomic_DNA"/>
</dbReference>
<protein>
    <submittedName>
        <fullName evidence="2">Uncharacterized protein</fullName>
    </submittedName>
</protein>
<evidence type="ECO:0000313" key="3">
    <source>
        <dbReference type="Proteomes" id="UP000199063"/>
    </source>
</evidence>
<evidence type="ECO:0000256" key="1">
    <source>
        <dbReference type="SAM" id="MobiDB-lite"/>
    </source>
</evidence>
<sequence length="90" mass="9790">MSITLPTNIPSGDRRTIRVVGIEPAPVVYVDRDGDEWHPTDETTPDGEPVLACPAPQNPDDQGEGRSHPWTLRAVQAWFGPLTTRSAVSS</sequence>
<dbReference type="OrthoDB" id="4335522at2"/>
<keyword evidence="3" id="KW-1185">Reference proteome</keyword>
<accession>A0A1G9VVS3</accession>
<dbReference type="NCBIfam" id="NF038082">
    <property type="entry name" value="phiSA1p31"/>
    <property type="match status" value="1"/>
</dbReference>
<dbReference type="AlphaFoldDB" id="A0A1G9VVS3"/>
<proteinExistence type="predicted"/>
<dbReference type="STRING" id="1196353.SAMN05444921_1139"/>
<organism evidence="2 3">
    <name type="scientific">Streptomyces wuyuanensis</name>
    <dbReference type="NCBI Taxonomy" id="1196353"/>
    <lineage>
        <taxon>Bacteria</taxon>
        <taxon>Bacillati</taxon>
        <taxon>Actinomycetota</taxon>
        <taxon>Actinomycetes</taxon>
        <taxon>Kitasatosporales</taxon>
        <taxon>Streptomycetaceae</taxon>
        <taxon>Streptomyces</taxon>
    </lineage>
</organism>
<reference evidence="3" key="1">
    <citation type="submission" date="2016-10" db="EMBL/GenBank/DDBJ databases">
        <authorList>
            <person name="Varghese N."/>
            <person name="Submissions S."/>
        </authorList>
    </citation>
    <scope>NUCLEOTIDE SEQUENCE [LARGE SCALE GENOMIC DNA]</scope>
    <source>
        <strain evidence="3">CGMCC 4.7042</strain>
    </source>
</reference>
<dbReference type="RefSeq" id="WP_143041507.1">
    <property type="nucleotide sequence ID" value="NZ_FNHI01000013.1"/>
</dbReference>
<gene>
    <name evidence="2" type="ORF">SAMN05444921_1139</name>
</gene>
<name>A0A1G9VVS3_9ACTN</name>
<dbReference type="GeneID" id="40831197"/>
<feature type="compositionally biased region" description="Basic and acidic residues" evidence="1">
    <location>
        <begin position="32"/>
        <end position="41"/>
    </location>
</feature>